<dbReference type="Gene3D" id="2.40.160.20">
    <property type="match status" value="1"/>
</dbReference>
<dbReference type="AlphaFoldDB" id="A0A1G6UI62"/>
<feature type="signal peptide" evidence="1">
    <location>
        <begin position="1"/>
        <end position="30"/>
    </location>
</feature>
<evidence type="ECO:0000313" key="3">
    <source>
        <dbReference type="Proteomes" id="UP000199603"/>
    </source>
</evidence>
<dbReference type="EMBL" id="FNAG01000002">
    <property type="protein sequence ID" value="SDD41068.1"/>
    <property type="molecule type" value="Genomic_DNA"/>
</dbReference>
<evidence type="ECO:0000313" key="2">
    <source>
        <dbReference type="EMBL" id="SDD41068.1"/>
    </source>
</evidence>
<dbReference type="Proteomes" id="UP000199603">
    <property type="component" value="Unassembled WGS sequence"/>
</dbReference>
<gene>
    <name evidence="2" type="ORF">SAMN04488509_102352</name>
</gene>
<protein>
    <recommendedName>
        <fullName evidence="4">Lipid A 3-O-deacylase (PagL)</fullName>
    </recommendedName>
</protein>
<accession>A0A1G6UI62</accession>
<keyword evidence="3" id="KW-1185">Reference proteome</keyword>
<proteinExistence type="predicted"/>
<feature type="chain" id="PRO_5011511845" description="Lipid A 3-O-deacylase (PagL)" evidence="1">
    <location>
        <begin position="31"/>
        <end position="171"/>
    </location>
</feature>
<dbReference type="RefSeq" id="WP_091240281.1">
    <property type="nucleotide sequence ID" value="NZ_FNAG01000002.1"/>
</dbReference>
<keyword evidence="1" id="KW-0732">Signal</keyword>
<organism evidence="2 3">
    <name type="scientific">Aquimonas voraii</name>
    <dbReference type="NCBI Taxonomy" id="265719"/>
    <lineage>
        <taxon>Bacteria</taxon>
        <taxon>Pseudomonadati</taxon>
        <taxon>Pseudomonadota</taxon>
        <taxon>Gammaproteobacteria</taxon>
        <taxon>Lysobacterales</taxon>
        <taxon>Lysobacteraceae</taxon>
        <taxon>Aquimonas</taxon>
    </lineage>
</organism>
<name>A0A1G6UI62_9GAMM</name>
<evidence type="ECO:0000256" key="1">
    <source>
        <dbReference type="SAM" id="SignalP"/>
    </source>
</evidence>
<reference evidence="2 3" key="1">
    <citation type="submission" date="2016-10" db="EMBL/GenBank/DDBJ databases">
        <authorList>
            <person name="de Groot N.N."/>
        </authorList>
    </citation>
    <scope>NUCLEOTIDE SEQUENCE [LARGE SCALE GENOMIC DNA]</scope>
    <source>
        <strain evidence="2 3">DSM 16957</strain>
    </source>
</reference>
<evidence type="ECO:0008006" key="4">
    <source>
        <dbReference type="Google" id="ProtNLM"/>
    </source>
</evidence>
<sequence>MPPHSLSPAKATAAALGLCLALALLTPALAAEPARAPWTTLQAGISDAPDTPNTDFVLLTHARPQPRLPFGLDFYALNAGSIGRHDTAPAGSDQRVHFASLQLGYDFGRVTLASGLAAVSHVTNYLSSGYQFHSHLGIRFGRLVIGLGHLSNARTRQPNKGESYLSVGFQF</sequence>